<dbReference type="EMBL" id="BLKZ01000001">
    <property type="protein sequence ID" value="GFG92228.1"/>
    <property type="molecule type" value="Genomic_DNA"/>
</dbReference>
<dbReference type="Proteomes" id="UP000465360">
    <property type="component" value="Unassembled WGS sequence"/>
</dbReference>
<feature type="compositionally biased region" description="Low complexity" evidence="1">
    <location>
        <begin position="103"/>
        <end position="113"/>
    </location>
</feature>
<proteinExistence type="predicted"/>
<name>A0A7I9YUC7_MYCBU</name>
<sequence length="184" mass="17544">MPTPGTRGGGITAMPAVAAIPVRGRGVKTITPISAVAHPVGLGTSGTRGPTGTAAFQTPRAGRTTLPATANGTGFTPRATRPTGGSGRITGTTLTPIARRPRVPAGTTGAAVAVGPGHTVRRCAASTPNPAGPADPAGTPVAADTTSATGDGGIRTVGTGPAGPADPASPAVPAGTAITTQQPR</sequence>
<dbReference type="AlphaFoldDB" id="A0A7I9YUC7"/>
<evidence type="ECO:0000313" key="3">
    <source>
        <dbReference type="Proteomes" id="UP000465360"/>
    </source>
</evidence>
<keyword evidence="3" id="KW-1185">Reference proteome</keyword>
<comment type="caution">
    <text evidence="2">The sequence shown here is derived from an EMBL/GenBank/DDBJ whole genome shotgun (WGS) entry which is preliminary data.</text>
</comment>
<organism evidence="2 3">
    <name type="scientific">Mycobacterium bourgelatii</name>
    <dbReference type="NCBI Taxonomy" id="1273442"/>
    <lineage>
        <taxon>Bacteria</taxon>
        <taxon>Bacillati</taxon>
        <taxon>Actinomycetota</taxon>
        <taxon>Actinomycetes</taxon>
        <taxon>Mycobacteriales</taxon>
        <taxon>Mycobacteriaceae</taxon>
        <taxon>Mycobacterium</taxon>
    </lineage>
</organism>
<reference evidence="2 3" key="1">
    <citation type="journal article" date="2019" name="Emerg. Microbes Infect.">
        <title>Comprehensive subspecies identification of 175 nontuberculous mycobacteria species based on 7547 genomic profiles.</title>
        <authorList>
            <person name="Matsumoto Y."/>
            <person name="Kinjo T."/>
            <person name="Motooka D."/>
            <person name="Nabeya D."/>
            <person name="Jung N."/>
            <person name="Uechi K."/>
            <person name="Horii T."/>
            <person name="Iida T."/>
            <person name="Fujita J."/>
            <person name="Nakamura S."/>
        </authorList>
    </citation>
    <scope>NUCLEOTIDE SEQUENCE [LARGE SCALE GENOMIC DNA]</scope>
    <source>
        <strain evidence="2 3">JCM 30725</strain>
    </source>
</reference>
<gene>
    <name evidence="2" type="ORF">MBOU_42700</name>
</gene>
<feature type="compositionally biased region" description="Low complexity" evidence="1">
    <location>
        <begin position="158"/>
        <end position="175"/>
    </location>
</feature>
<protein>
    <submittedName>
        <fullName evidence="2">Uncharacterized protein</fullName>
    </submittedName>
</protein>
<evidence type="ECO:0000256" key="1">
    <source>
        <dbReference type="SAM" id="MobiDB-lite"/>
    </source>
</evidence>
<accession>A0A7I9YUC7</accession>
<feature type="region of interest" description="Disordered" evidence="1">
    <location>
        <begin position="63"/>
        <end position="113"/>
    </location>
</feature>
<evidence type="ECO:0000313" key="2">
    <source>
        <dbReference type="EMBL" id="GFG92228.1"/>
    </source>
</evidence>
<feature type="region of interest" description="Disordered" evidence="1">
    <location>
        <begin position="125"/>
        <end position="184"/>
    </location>
</feature>